<sequence>MHCRGSSSAEGVDETNARSKLQSTGAWMRTTFRNAKLYKRISFQIEGGPSPDRGYISSKMANGLAYHYPLASSMPRTIWKLADDLCRLQGL</sequence>
<feature type="region of interest" description="Disordered" evidence="1">
    <location>
        <begin position="1"/>
        <end position="22"/>
    </location>
</feature>
<organism evidence="2 3">
    <name type="scientific">Protopolystoma xenopodis</name>
    <dbReference type="NCBI Taxonomy" id="117903"/>
    <lineage>
        <taxon>Eukaryota</taxon>
        <taxon>Metazoa</taxon>
        <taxon>Spiralia</taxon>
        <taxon>Lophotrochozoa</taxon>
        <taxon>Platyhelminthes</taxon>
        <taxon>Monogenea</taxon>
        <taxon>Polyopisthocotylea</taxon>
        <taxon>Polystomatidea</taxon>
        <taxon>Polystomatidae</taxon>
        <taxon>Protopolystoma</taxon>
    </lineage>
</organism>
<keyword evidence="3" id="KW-1185">Reference proteome</keyword>
<dbReference type="EMBL" id="CAAALY010036615">
    <property type="protein sequence ID" value="VEL18345.1"/>
    <property type="molecule type" value="Genomic_DNA"/>
</dbReference>
<dbReference type="Proteomes" id="UP000784294">
    <property type="component" value="Unassembled WGS sequence"/>
</dbReference>
<proteinExistence type="predicted"/>
<protein>
    <submittedName>
        <fullName evidence="2">Uncharacterized protein</fullName>
    </submittedName>
</protein>
<gene>
    <name evidence="2" type="ORF">PXEA_LOCUS11785</name>
</gene>
<evidence type="ECO:0000313" key="3">
    <source>
        <dbReference type="Proteomes" id="UP000784294"/>
    </source>
</evidence>
<evidence type="ECO:0000313" key="2">
    <source>
        <dbReference type="EMBL" id="VEL18345.1"/>
    </source>
</evidence>
<name>A0A3S5AJS6_9PLAT</name>
<comment type="caution">
    <text evidence="2">The sequence shown here is derived from an EMBL/GenBank/DDBJ whole genome shotgun (WGS) entry which is preliminary data.</text>
</comment>
<dbReference type="AlphaFoldDB" id="A0A3S5AJS6"/>
<reference evidence="2" key="1">
    <citation type="submission" date="2018-11" db="EMBL/GenBank/DDBJ databases">
        <authorList>
            <consortium name="Pathogen Informatics"/>
        </authorList>
    </citation>
    <scope>NUCLEOTIDE SEQUENCE</scope>
</reference>
<evidence type="ECO:0000256" key="1">
    <source>
        <dbReference type="SAM" id="MobiDB-lite"/>
    </source>
</evidence>
<accession>A0A3S5AJS6</accession>